<dbReference type="NCBIfam" id="TIGR02866">
    <property type="entry name" value="CoxB"/>
    <property type="match status" value="1"/>
</dbReference>
<keyword evidence="5" id="KW-0679">Respiratory chain</keyword>
<comment type="similarity">
    <text evidence="2">Belongs to the cytochrome c oxidase subunit 2 family.</text>
</comment>
<keyword evidence="6 17" id="KW-0812">Transmembrane</keyword>
<evidence type="ECO:0000313" key="21">
    <source>
        <dbReference type="Proteomes" id="UP000006765"/>
    </source>
</evidence>
<dbReference type="GO" id="GO:0016491">
    <property type="term" value="F:oxidoreductase activity"/>
    <property type="evidence" value="ECO:0007669"/>
    <property type="project" value="InterPro"/>
</dbReference>
<dbReference type="InterPro" id="IPR045187">
    <property type="entry name" value="CcO_II"/>
</dbReference>
<feature type="domain" description="Cytochrome c" evidence="19">
    <location>
        <begin position="251"/>
        <end position="343"/>
    </location>
</feature>
<evidence type="ECO:0000256" key="8">
    <source>
        <dbReference type="ARBA" id="ARBA00022982"/>
    </source>
</evidence>
<evidence type="ECO:0000259" key="18">
    <source>
        <dbReference type="PROSITE" id="PS50857"/>
    </source>
</evidence>
<evidence type="ECO:0000256" key="9">
    <source>
        <dbReference type="ARBA" id="ARBA00022989"/>
    </source>
</evidence>
<feature type="domain" description="Cytochrome oxidase subunit II copper A binding" evidence="18">
    <location>
        <begin position="125"/>
        <end position="240"/>
    </location>
</feature>
<comment type="caution">
    <text evidence="20">The sequence shown here is derived from an EMBL/GenBank/DDBJ whole genome shotgun (WGS) entry which is preliminary data.</text>
</comment>
<protein>
    <recommendedName>
        <fullName evidence="14">Cytochrome aa3 subunit 2</fullName>
    </recommendedName>
</protein>
<keyword evidence="3" id="KW-0813">Transport</keyword>
<evidence type="ECO:0000313" key="20">
    <source>
        <dbReference type="EMBL" id="EKE45005.1"/>
    </source>
</evidence>
<evidence type="ECO:0000256" key="10">
    <source>
        <dbReference type="ARBA" id="ARBA00023004"/>
    </source>
</evidence>
<dbReference type="PROSITE" id="PS51007">
    <property type="entry name" value="CYTC"/>
    <property type="match status" value="1"/>
</dbReference>
<reference evidence="20 21" key="1">
    <citation type="journal article" date="2012" name="J. Bacteriol.">
        <title>Draft Genome Sequence of Oceaniovalibus guishaninsula JLT2003T.</title>
        <authorList>
            <person name="Tang K."/>
            <person name="Liu K."/>
            <person name="Jiao N."/>
        </authorList>
    </citation>
    <scope>NUCLEOTIDE SEQUENCE [LARGE SCALE GENOMIC DNA]</scope>
    <source>
        <strain evidence="20 21">JLT2003</strain>
    </source>
</reference>
<dbReference type="PROSITE" id="PS50857">
    <property type="entry name" value="COX2_CUA"/>
    <property type="match status" value="1"/>
</dbReference>
<gene>
    <name evidence="20" type="ORF">OCGS_1040</name>
</gene>
<dbReference type="STRING" id="1231392.OCGS_1040"/>
<evidence type="ECO:0000256" key="13">
    <source>
        <dbReference type="ARBA" id="ARBA00024688"/>
    </source>
</evidence>
<keyword evidence="9 17" id="KW-1133">Transmembrane helix</keyword>
<keyword evidence="7 16" id="KW-0479">Metal-binding</keyword>
<keyword evidence="12 17" id="KW-0472">Membrane</keyword>
<dbReference type="eggNOG" id="COG1622">
    <property type="taxonomic scope" value="Bacteria"/>
</dbReference>
<evidence type="ECO:0000256" key="7">
    <source>
        <dbReference type="ARBA" id="ARBA00022723"/>
    </source>
</evidence>
<keyword evidence="21" id="KW-1185">Reference proteome</keyword>
<dbReference type="InterPro" id="IPR001505">
    <property type="entry name" value="Copper_CuA"/>
</dbReference>
<dbReference type="InterPro" id="IPR008972">
    <property type="entry name" value="Cupredoxin"/>
</dbReference>
<comment type="function">
    <text evidence="13">Subunits I and II form the functional core of the enzyme complex. Electrons originating in cytochrome c are transferred via heme a and Cu(A) to the binuclear center formed by heme a3 and Cu(B).</text>
</comment>
<comment type="catalytic activity">
    <reaction evidence="15">
        <text>4 Fe(II)-[cytochrome c] + O2 + 8 H(+)(in) = 4 Fe(III)-[cytochrome c] + 2 H2O + 4 H(+)(out)</text>
        <dbReference type="Rhea" id="RHEA:11436"/>
        <dbReference type="Rhea" id="RHEA-COMP:10350"/>
        <dbReference type="Rhea" id="RHEA-COMP:14399"/>
        <dbReference type="ChEBI" id="CHEBI:15377"/>
        <dbReference type="ChEBI" id="CHEBI:15378"/>
        <dbReference type="ChEBI" id="CHEBI:15379"/>
        <dbReference type="ChEBI" id="CHEBI:29033"/>
        <dbReference type="ChEBI" id="CHEBI:29034"/>
        <dbReference type="EC" id="7.1.1.9"/>
    </reaction>
</comment>
<evidence type="ECO:0000256" key="3">
    <source>
        <dbReference type="ARBA" id="ARBA00022448"/>
    </source>
</evidence>
<sequence>MAVMPVACMPQTNRQTAAACRRAAGCLAMLALLGACEGRQAVLNPAGQDAAVIARLFLGMLTGAVILWLLVAGLFLYVTVFRVSHMPRRWAESLIVGGGVLFPTFVLAGLLSYSLPLMSSQRTGGDGLVVHVRGEQWWWRVTYETPQGNRAVSANEVRLPAGRRTEFRLTADKVIHSFWIPALGGKTDMIPGRETVMTLEPAETGLFRGQCAEFCGASHALMAFEVETMAPDLFDEWLRHAASDAVPPATEAARRGAGIFAAEGCGACHTVRGTPALGRVGPDLTHVGSRHSIGAALLPVTAADLALWVGRTGHLKPDVEMPQYDHLLPDALLDLGRYLEGLK</sequence>
<evidence type="ECO:0000256" key="11">
    <source>
        <dbReference type="ARBA" id="ARBA00023008"/>
    </source>
</evidence>
<name>K2I7L3_9RHOB</name>
<dbReference type="SUPFAM" id="SSF46626">
    <property type="entry name" value="Cytochrome c"/>
    <property type="match status" value="1"/>
</dbReference>
<comment type="subcellular location">
    <subcellularLocation>
        <location evidence="1">Membrane</location>
        <topology evidence="1">Multi-pass membrane protein</topology>
    </subcellularLocation>
</comment>
<dbReference type="GO" id="GO:0004129">
    <property type="term" value="F:cytochrome-c oxidase activity"/>
    <property type="evidence" value="ECO:0007669"/>
    <property type="project" value="UniProtKB-EC"/>
</dbReference>
<dbReference type="PATRIC" id="fig|1231392.3.peg.1045"/>
<keyword evidence="11" id="KW-0186">Copper</keyword>
<dbReference type="InterPro" id="IPR014222">
    <property type="entry name" value="Cyt_c_oxidase_su2"/>
</dbReference>
<dbReference type="PROSITE" id="PS00078">
    <property type="entry name" value="COX2"/>
    <property type="match status" value="1"/>
</dbReference>
<dbReference type="SUPFAM" id="SSF49503">
    <property type="entry name" value="Cupredoxins"/>
    <property type="match status" value="1"/>
</dbReference>
<dbReference type="PANTHER" id="PTHR22888:SF9">
    <property type="entry name" value="CYTOCHROME C OXIDASE SUBUNIT 2"/>
    <property type="match status" value="1"/>
</dbReference>
<evidence type="ECO:0000256" key="6">
    <source>
        <dbReference type="ARBA" id="ARBA00022692"/>
    </source>
</evidence>
<dbReference type="InterPro" id="IPR002429">
    <property type="entry name" value="CcO_II-like_C"/>
</dbReference>
<evidence type="ECO:0000256" key="12">
    <source>
        <dbReference type="ARBA" id="ARBA00023136"/>
    </source>
</evidence>
<evidence type="ECO:0000259" key="19">
    <source>
        <dbReference type="PROSITE" id="PS51007"/>
    </source>
</evidence>
<evidence type="ECO:0000256" key="1">
    <source>
        <dbReference type="ARBA" id="ARBA00004141"/>
    </source>
</evidence>
<dbReference type="GO" id="GO:0042773">
    <property type="term" value="P:ATP synthesis coupled electron transport"/>
    <property type="evidence" value="ECO:0007669"/>
    <property type="project" value="TreeGrafter"/>
</dbReference>
<dbReference type="eggNOG" id="COG2010">
    <property type="taxonomic scope" value="Bacteria"/>
</dbReference>
<evidence type="ECO:0000256" key="14">
    <source>
        <dbReference type="ARBA" id="ARBA00031399"/>
    </source>
</evidence>
<dbReference type="InterPro" id="IPR009056">
    <property type="entry name" value="Cyt_c-like_dom"/>
</dbReference>
<keyword evidence="10 16" id="KW-0408">Iron</keyword>
<evidence type="ECO:0000256" key="16">
    <source>
        <dbReference type="PROSITE-ProRule" id="PRU00433"/>
    </source>
</evidence>
<feature type="transmembrane region" description="Helical" evidence="17">
    <location>
        <begin position="54"/>
        <end position="78"/>
    </location>
</feature>
<keyword evidence="4 16" id="KW-0349">Heme</keyword>
<proteinExistence type="inferred from homology"/>
<evidence type="ECO:0000256" key="4">
    <source>
        <dbReference type="ARBA" id="ARBA00022617"/>
    </source>
</evidence>
<keyword evidence="8" id="KW-0249">Electron transport</keyword>
<dbReference type="GO" id="GO:0005507">
    <property type="term" value="F:copper ion binding"/>
    <property type="evidence" value="ECO:0007669"/>
    <property type="project" value="InterPro"/>
</dbReference>
<dbReference type="Proteomes" id="UP000006765">
    <property type="component" value="Unassembled WGS sequence"/>
</dbReference>
<dbReference type="InterPro" id="IPR034236">
    <property type="entry name" value="CuRO_CcO_Caa3_II"/>
</dbReference>
<dbReference type="PANTHER" id="PTHR22888">
    <property type="entry name" value="CYTOCHROME C OXIDASE, SUBUNIT II"/>
    <property type="match status" value="1"/>
</dbReference>
<evidence type="ECO:0000256" key="17">
    <source>
        <dbReference type="SAM" id="Phobius"/>
    </source>
</evidence>
<dbReference type="GO" id="GO:0020037">
    <property type="term" value="F:heme binding"/>
    <property type="evidence" value="ECO:0007669"/>
    <property type="project" value="InterPro"/>
</dbReference>
<evidence type="ECO:0000256" key="5">
    <source>
        <dbReference type="ARBA" id="ARBA00022660"/>
    </source>
</evidence>
<evidence type="ECO:0000256" key="2">
    <source>
        <dbReference type="ARBA" id="ARBA00007866"/>
    </source>
</evidence>
<dbReference type="InterPro" id="IPR036909">
    <property type="entry name" value="Cyt_c-like_dom_sf"/>
</dbReference>
<dbReference type="EMBL" id="AMGO01000012">
    <property type="protein sequence ID" value="EKE45005.1"/>
    <property type="molecule type" value="Genomic_DNA"/>
</dbReference>
<organism evidence="20 21">
    <name type="scientific">Oceaniovalibus guishaninsula JLT2003</name>
    <dbReference type="NCBI Taxonomy" id="1231392"/>
    <lineage>
        <taxon>Bacteria</taxon>
        <taxon>Pseudomonadati</taxon>
        <taxon>Pseudomonadota</taxon>
        <taxon>Alphaproteobacteria</taxon>
        <taxon>Rhodobacterales</taxon>
        <taxon>Roseobacteraceae</taxon>
        <taxon>Oceaniovalibus</taxon>
    </lineage>
</organism>
<evidence type="ECO:0000256" key="15">
    <source>
        <dbReference type="ARBA" id="ARBA00047816"/>
    </source>
</evidence>
<dbReference type="CDD" id="cd04213">
    <property type="entry name" value="CuRO_CcO_Caa3_II"/>
    <property type="match status" value="1"/>
</dbReference>
<dbReference type="AlphaFoldDB" id="K2I7L3"/>
<dbReference type="Pfam" id="PF00116">
    <property type="entry name" value="COX2"/>
    <property type="match status" value="1"/>
</dbReference>
<dbReference type="Gene3D" id="2.60.40.420">
    <property type="entry name" value="Cupredoxins - blue copper proteins"/>
    <property type="match status" value="1"/>
</dbReference>
<dbReference type="GO" id="GO:0016020">
    <property type="term" value="C:membrane"/>
    <property type="evidence" value="ECO:0007669"/>
    <property type="project" value="UniProtKB-SubCell"/>
</dbReference>
<accession>K2I7L3</accession>
<dbReference type="Pfam" id="PF00034">
    <property type="entry name" value="Cytochrom_C"/>
    <property type="match status" value="1"/>
</dbReference>
<feature type="transmembrane region" description="Helical" evidence="17">
    <location>
        <begin position="90"/>
        <end position="113"/>
    </location>
</feature>